<dbReference type="OrthoDB" id="5419902at2"/>
<feature type="region of interest" description="Disordered" evidence="1">
    <location>
        <begin position="1"/>
        <end position="71"/>
    </location>
</feature>
<organism evidence="3 4">
    <name type="scientific">Desulfobacter hydrogenophilus</name>
    <dbReference type="NCBI Taxonomy" id="2291"/>
    <lineage>
        <taxon>Bacteria</taxon>
        <taxon>Pseudomonadati</taxon>
        <taxon>Thermodesulfobacteriota</taxon>
        <taxon>Desulfobacteria</taxon>
        <taxon>Desulfobacterales</taxon>
        <taxon>Desulfobacteraceae</taxon>
        <taxon>Desulfobacter</taxon>
    </lineage>
</organism>
<proteinExistence type="predicted"/>
<dbReference type="AlphaFoldDB" id="A0A328FII6"/>
<feature type="compositionally biased region" description="Polar residues" evidence="1">
    <location>
        <begin position="26"/>
        <end position="37"/>
    </location>
</feature>
<evidence type="ECO:0000313" key="4">
    <source>
        <dbReference type="Proteomes" id="UP000248798"/>
    </source>
</evidence>
<reference evidence="3 4" key="1">
    <citation type="submission" date="2018-06" db="EMBL/GenBank/DDBJ databases">
        <title>Complete Genome Sequence of Desulfobacter hydrogenophilus (DSM3380).</title>
        <authorList>
            <person name="Marietou A."/>
            <person name="Schreiber L."/>
            <person name="Marshall I."/>
            <person name="Jorgensen B."/>
        </authorList>
    </citation>
    <scope>NUCLEOTIDE SEQUENCE [LARGE SCALE GENOMIC DNA]</scope>
    <source>
        <strain evidence="3 4">DSM 3380</strain>
    </source>
</reference>
<accession>A0A328FII6</accession>
<keyword evidence="5" id="KW-1185">Reference proteome</keyword>
<sequence length="264" mass="29599">MNDFLQSLRNGQAEKPRTPKTRKNFDNSYYSNTSRFNSYGGGGYPSNNRAPQMKRPMPPGGAPQVPGNQVAEDPNTVLLADILDNLGTQVDILIKNQEYMITIQERTADLLQRQADAIEIIMDRLSLSQDQDEDIAPTFEHHYVSSQAPDEEDIDGTVEDLLKAEMAEEERCKTTIQNTSQDSNLVKKRRKIVASPTPKPAESSSGEAVELMSREEIMEIINSMREQGATYDQVAKQLIDLGQPTFSGRGEWHAQTIHRLCSNK</sequence>
<evidence type="ECO:0000313" key="5">
    <source>
        <dbReference type="Proteomes" id="UP000293902"/>
    </source>
</evidence>
<dbReference type="EMBL" id="QLNI01000001">
    <property type="protein sequence ID" value="RAM03956.1"/>
    <property type="molecule type" value="Genomic_DNA"/>
</dbReference>
<evidence type="ECO:0000313" key="2">
    <source>
        <dbReference type="EMBL" id="QBH12972.1"/>
    </source>
</evidence>
<gene>
    <name evidence="3" type="ORF">DO021_00590</name>
    <name evidence="2" type="ORF">EYB58_08605</name>
</gene>
<evidence type="ECO:0000256" key="1">
    <source>
        <dbReference type="SAM" id="MobiDB-lite"/>
    </source>
</evidence>
<feature type="region of interest" description="Disordered" evidence="1">
    <location>
        <begin position="173"/>
        <end position="209"/>
    </location>
</feature>
<reference evidence="2 5" key="2">
    <citation type="submission" date="2019-02" db="EMBL/GenBank/DDBJ databases">
        <title>Complete genome sequence of Desulfobacter hydrogenophilus AcRS1.</title>
        <authorList>
            <person name="Marietou A."/>
            <person name="Lund M.B."/>
            <person name="Marshall I.P.G."/>
            <person name="Schreiber L."/>
            <person name="Jorgensen B."/>
        </authorList>
    </citation>
    <scope>NUCLEOTIDE SEQUENCE [LARGE SCALE GENOMIC DNA]</scope>
    <source>
        <strain evidence="2 5">AcRS1</strain>
    </source>
</reference>
<feature type="compositionally biased region" description="Polar residues" evidence="1">
    <location>
        <begin position="174"/>
        <end position="184"/>
    </location>
</feature>
<dbReference type="Proteomes" id="UP000248798">
    <property type="component" value="Unassembled WGS sequence"/>
</dbReference>
<dbReference type="EMBL" id="CP036313">
    <property type="protein sequence ID" value="QBH12972.1"/>
    <property type="molecule type" value="Genomic_DNA"/>
</dbReference>
<evidence type="ECO:0008006" key="6">
    <source>
        <dbReference type="Google" id="ProtNLM"/>
    </source>
</evidence>
<dbReference type="Proteomes" id="UP000293902">
    <property type="component" value="Chromosome"/>
</dbReference>
<name>A0A328FII6_9BACT</name>
<protein>
    <recommendedName>
        <fullName evidence="6">Recombinase domain-containing protein</fullName>
    </recommendedName>
</protein>
<evidence type="ECO:0000313" key="3">
    <source>
        <dbReference type="EMBL" id="RAM03956.1"/>
    </source>
</evidence>
<dbReference type="RefSeq" id="WP_111952624.1">
    <property type="nucleotide sequence ID" value="NZ_CP036313.1"/>
</dbReference>
<feature type="compositionally biased region" description="Polar residues" evidence="1">
    <location>
        <begin position="1"/>
        <end position="10"/>
    </location>
</feature>